<keyword evidence="1" id="KW-1133">Transmembrane helix</keyword>
<organism evidence="2 3">
    <name type="scientific">Mucinivorans hirudinis</name>
    <dbReference type="NCBI Taxonomy" id="1433126"/>
    <lineage>
        <taxon>Bacteria</taxon>
        <taxon>Pseudomonadati</taxon>
        <taxon>Bacteroidota</taxon>
        <taxon>Bacteroidia</taxon>
        <taxon>Bacteroidales</taxon>
        <taxon>Rikenellaceae</taxon>
        <taxon>Mucinivorans</taxon>
    </lineage>
</organism>
<name>A0A060R9D8_9BACT</name>
<feature type="transmembrane region" description="Helical" evidence="1">
    <location>
        <begin position="31"/>
        <end position="50"/>
    </location>
</feature>
<gene>
    <name evidence="2" type="ORF">BN938_0237</name>
</gene>
<reference evidence="2 3" key="1">
    <citation type="journal article" date="2015" name="Genome Announc.">
        <title>Complete Genome Sequence of the Novel Leech Symbiont Mucinivorans hirudinis M3T.</title>
        <authorList>
            <person name="Nelson M.C."/>
            <person name="Bomar L."/>
            <person name="Graf J."/>
        </authorList>
    </citation>
    <scope>NUCLEOTIDE SEQUENCE [LARGE SCALE GENOMIC DNA]</scope>
    <source>
        <strain evidence="3">M3</strain>
    </source>
</reference>
<accession>A0A060R9D8</accession>
<keyword evidence="3" id="KW-1185">Reference proteome</keyword>
<evidence type="ECO:0000256" key="1">
    <source>
        <dbReference type="SAM" id="Phobius"/>
    </source>
</evidence>
<dbReference type="KEGG" id="rbc:BN938_0237"/>
<proteinExistence type="predicted"/>
<evidence type="ECO:0000313" key="2">
    <source>
        <dbReference type="EMBL" id="CDN30343.1"/>
    </source>
</evidence>
<protein>
    <submittedName>
        <fullName evidence="2">Uncharacterized protein</fullName>
    </submittedName>
</protein>
<dbReference type="Proteomes" id="UP000027616">
    <property type="component" value="Chromosome I"/>
</dbReference>
<dbReference type="AlphaFoldDB" id="A0A060R9D8"/>
<keyword evidence="1" id="KW-0472">Membrane</keyword>
<sequence>MSSEGTANHNSFFGLEQATQIMRISSSFFSFLYAHLGVDILIIAFINNALTDSSE</sequence>
<dbReference type="HOGENOM" id="CLU_3027365_0_0_10"/>
<dbReference type="EMBL" id="HG934468">
    <property type="protein sequence ID" value="CDN30343.1"/>
    <property type="molecule type" value="Genomic_DNA"/>
</dbReference>
<keyword evidence="1" id="KW-0812">Transmembrane</keyword>
<evidence type="ECO:0000313" key="3">
    <source>
        <dbReference type="Proteomes" id="UP000027616"/>
    </source>
</evidence>